<dbReference type="RefSeq" id="WP_150039383.1">
    <property type="nucleotide sequence ID" value="NZ_OW485601.1"/>
</dbReference>
<reference evidence="1 2" key="1">
    <citation type="submission" date="2019-09" db="EMBL/GenBank/DDBJ databases">
        <title>Genome sequence of Rhodovastum atsumiense, a diverse member of the Acetobacteraceae family of non-sulfur purple photosynthetic bacteria.</title>
        <authorList>
            <person name="Meyer T."/>
            <person name="Kyndt J."/>
        </authorList>
    </citation>
    <scope>NUCLEOTIDE SEQUENCE [LARGE SCALE GENOMIC DNA]</scope>
    <source>
        <strain evidence="1 2">DSM 21279</strain>
    </source>
</reference>
<organism evidence="1 2">
    <name type="scientific">Rhodovastum atsumiense</name>
    <dbReference type="NCBI Taxonomy" id="504468"/>
    <lineage>
        <taxon>Bacteria</taxon>
        <taxon>Pseudomonadati</taxon>
        <taxon>Pseudomonadota</taxon>
        <taxon>Alphaproteobacteria</taxon>
        <taxon>Acetobacterales</taxon>
        <taxon>Acetobacteraceae</taxon>
        <taxon>Rhodovastum</taxon>
    </lineage>
</organism>
<accession>A0A5M6J1X8</accession>
<evidence type="ECO:0000313" key="2">
    <source>
        <dbReference type="Proteomes" id="UP000325255"/>
    </source>
</evidence>
<gene>
    <name evidence="1" type="ORF">F1189_04265</name>
</gene>
<evidence type="ECO:0000313" key="1">
    <source>
        <dbReference type="EMBL" id="KAA5613635.1"/>
    </source>
</evidence>
<keyword evidence="2" id="KW-1185">Reference proteome</keyword>
<comment type="caution">
    <text evidence="1">The sequence shown here is derived from an EMBL/GenBank/DDBJ whole genome shotgun (WGS) entry which is preliminary data.</text>
</comment>
<protein>
    <recommendedName>
        <fullName evidence="3">EF2563 family selenium-dependent molybdenum hydroxylase system protein</fullName>
    </recommendedName>
</protein>
<dbReference type="EMBL" id="VWPK01000005">
    <property type="protein sequence ID" value="KAA5613635.1"/>
    <property type="molecule type" value="Genomic_DNA"/>
</dbReference>
<sequence length="277" mass="28671">MILGTDDIASAVAHALVTAGYPTVLARDAAVPVLRRAMSFDDALEFGAIELAGVHARAALDTLALARLLQDGRFLPVTALPPDDLLCLGLVRGVIDARMRRHQPKADLRPLAGFAIGLGPGFEAGGNVHIAVETAPESAGEIVRAGPTLAAHGRSDPIAGIGRERFTRAPMPGCWTTSHAIGAAVQAGEVIGTCGEVAVRAPLAGCLRGLVRSGIEVTAGVKLLEVDPRGAAGQWDGIPPRPARIAAATLQALREIEVRAVITSSRGNAGRMSRRLP</sequence>
<dbReference type="Proteomes" id="UP000325255">
    <property type="component" value="Unassembled WGS sequence"/>
</dbReference>
<evidence type="ECO:0008006" key="3">
    <source>
        <dbReference type="Google" id="ProtNLM"/>
    </source>
</evidence>
<dbReference type="AlphaFoldDB" id="A0A5M6J1X8"/>
<proteinExistence type="predicted"/>
<dbReference type="OrthoDB" id="9815497at2"/>
<name>A0A5M6J1X8_9PROT</name>